<dbReference type="AlphaFoldDB" id="A0A0A9FKM6"/>
<protein>
    <submittedName>
        <fullName evidence="1">Uncharacterized protein</fullName>
    </submittedName>
</protein>
<proteinExistence type="predicted"/>
<dbReference type="EMBL" id="GBRH01186112">
    <property type="protein sequence ID" value="JAE11784.1"/>
    <property type="molecule type" value="Transcribed_RNA"/>
</dbReference>
<evidence type="ECO:0000313" key="1">
    <source>
        <dbReference type="EMBL" id="JAE11784.1"/>
    </source>
</evidence>
<reference evidence="1" key="1">
    <citation type="submission" date="2014-09" db="EMBL/GenBank/DDBJ databases">
        <authorList>
            <person name="Magalhaes I.L.F."/>
            <person name="Oliveira U."/>
            <person name="Santos F.R."/>
            <person name="Vidigal T.H.D.A."/>
            <person name="Brescovit A.D."/>
            <person name="Santos A.J."/>
        </authorList>
    </citation>
    <scope>NUCLEOTIDE SEQUENCE</scope>
    <source>
        <tissue evidence="1">Shoot tissue taken approximately 20 cm above the soil surface</tissue>
    </source>
</reference>
<accession>A0A0A9FKM6</accession>
<organism evidence="1">
    <name type="scientific">Arundo donax</name>
    <name type="common">Giant reed</name>
    <name type="synonym">Donax arundinaceus</name>
    <dbReference type="NCBI Taxonomy" id="35708"/>
    <lineage>
        <taxon>Eukaryota</taxon>
        <taxon>Viridiplantae</taxon>
        <taxon>Streptophyta</taxon>
        <taxon>Embryophyta</taxon>
        <taxon>Tracheophyta</taxon>
        <taxon>Spermatophyta</taxon>
        <taxon>Magnoliopsida</taxon>
        <taxon>Liliopsida</taxon>
        <taxon>Poales</taxon>
        <taxon>Poaceae</taxon>
        <taxon>PACMAD clade</taxon>
        <taxon>Arundinoideae</taxon>
        <taxon>Arundineae</taxon>
        <taxon>Arundo</taxon>
    </lineage>
</organism>
<reference evidence="1" key="2">
    <citation type="journal article" date="2015" name="Data Brief">
        <title>Shoot transcriptome of the giant reed, Arundo donax.</title>
        <authorList>
            <person name="Barrero R.A."/>
            <person name="Guerrero F.D."/>
            <person name="Moolhuijzen P."/>
            <person name="Goolsby J.A."/>
            <person name="Tidwell J."/>
            <person name="Bellgard S.E."/>
            <person name="Bellgard M.I."/>
        </authorList>
    </citation>
    <scope>NUCLEOTIDE SEQUENCE</scope>
    <source>
        <tissue evidence="1">Shoot tissue taken approximately 20 cm above the soil surface</tissue>
    </source>
</reference>
<name>A0A0A9FKM6_ARUDO</name>
<sequence length="52" mass="5772">MVKNSRVVSCRAHALCITCLGRITVKTSRGKGIMGIVWTVDIINLIIKYELP</sequence>